<feature type="domain" description="Stealth protein CR1 conserved region 1" evidence="6">
    <location>
        <begin position="157"/>
        <end position="182"/>
    </location>
</feature>
<evidence type="ECO:0000259" key="5">
    <source>
        <dbReference type="Pfam" id="PF11380"/>
    </source>
</evidence>
<evidence type="ECO:0000259" key="6">
    <source>
        <dbReference type="Pfam" id="PF17101"/>
    </source>
</evidence>
<dbReference type="GO" id="GO:0046835">
    <property type="term" value="P:carbohydrate phosphorylation"/>
    <property type="evidence" value="ECO:0007669"/>
    <property type="project" value="TreeGrafter"/>
</dbReference>
<protein>
    <recommendedName>
        <fullName evidence="9">Stealth protein CR3 conserved region 3 domain-containing protein</fullName>
    </recommendedName>
</protein>
<keyword evidence="4" id="KW-0812">Transmembrane</keyword>
<evidence type="ECO:0008006" key="9">
    <source>
        <dbReference type="Google" id="ProtNLM"/>
    </source>
</evidence>
<evidence type="ECO:0000256" key="1">
    <source>
        <dbReference type="ARBA" id="ARBA00007583"/>
    </source>
</evidence>
<dbReference type="InterPro" id="IPR021520">
    <property type="entry name" value="Stealth_CR2"/>
</dbReference>
<evidence type="ECO:0000313" key="7">
    <source>
        <dbReference type="EMBL" id="KIY64505.1"/>
    </source>
</evidence>
<organism evidence="7 8">
    <name type="scientific">Cylindrobasidium torrendii FP15055 ss-10</name>
    <dbReference type="NCBI Taxonomy" id="1314674"/>
    <lineage>
        <taxon>Eukaryota</taxon>
        <taxon>Fungi</taxon>
        <taxon>Dikarya</taxon>
        <taxon>Basidiomycota</taxon>
        <taxon>Agaricomycotina</taxon>
        <taxon>Agaricomycetes</taxon>
        <taxon>Agaricomycetidae</taxon>
        <taxon>Agaricales</taxon>
        <taxon>Marasmiineae</taxon>
        <taxon>Physalacriaceae</taxon>
        <taxon>Cylindrobasidium</taxon>
    </lineage>
</organism>
<accession>A0A0D7B2S3</accession>
<dbReference type="STRING" id="1314674.A0A0D7B2S3"/>
<gene>
    <name evidence="7" type="ORF">CYLTODRAFT_425139</name>
</gene>
<sequence>MHFSYETRPEESLLPQSNVDTRERNASKSFWYRNANLPRFRLLVAFFVVVLVLSALFFLDYPQPRTLEKLIPEPFVEPSTGISTPLVNKPNPVVALPSPNSTNTYHRFTPNDPTLSVANHHLQRITAYNQIPDACLDHWVATGRWEPPCHGVKESLIDVIWVWVNGSDPLHVQSRNEYLLSLGEQPKEARFREHDELKYSLRSVAAATSTWRKSLWHIVTSDVHSTDSGSHLGLVPQWLDLNATSTNRELDVQPINIIEHINLFRLFNSTSDALSVEESISWKDKVLPTFNSLAIESQLPNLDPSTVAENFVFLNDDQFLTLPMAPSTFHTPLYGPVFRLEGLMVSGDPKGTADGNGEWRGLGWSAHQLNERFGSRKRAYVSHNARSMSRPLLHEASLAFPSVFSTTPLSRFRGSHSDASKGEIELNTVFLATHWIIERRREALLWSYIVAKWGGEDGQLNGAKRDDMWIEMGGSLEHDKISLDASKRTTHDHVDVQLERAQLASSRVSDRDAAAFTEYSFVSQDGYPHRFVTPRLAATLSRSECLDLDDNSAWALFMKVAQTRVECGDAFINALVQQQGAPGGLEIFLPAGNSTASTALMPVALPVQLPEIDPALPVAVHDLRAFAVRLIHRYSYVAGETPSHFFGMTSLRNAQAQLEKTTRQKDVALLCINDDLADIEKQVKAADKYLRGWFNERWPDKGEWELAS</sequence>
<dbReference type="PANTHER" id="PTHR24045">
    <property type="match status" value="1"/>
</dbReference>
<dbReference type="OrthoDB" id="263283at2759"/>
<reference evidence="7 8" key="1">
    <citation type="journal article" date="2015" name="Fungal Genet. Biol.">
        <title>Evolution of novel wood decay mechanisms in Agaricales revealed by the genome sequences of Fistulina hepatica and Cylindrobasidium torrendii.</title>
        <authorList>
            <person name="Floudas D."/>
            <person name="Held B.W."/>
            <person name="Riley R."/>
            <person name="Nagy L.G."/>
            <person name="Koehler G."/>
            <person name="Ransdell A.S."/>
            <person name="Younus H."/>
            <person name="Chow J."/>
            <person name="Chiniquy J."/>
            <person name="Lipzen A."/>
            <person name="Tritt A."/>
            <person name="Sun H."/>
            <person name="Haridas S."/>
            <person name="LaButti K."/>
            <person name="Ohm R.A."/>
            <person name="Kues U."/>
            <person name="Blanchette R.A."/>
            <person name="Grigoriev I.V."/>
            <person name="Minto R.E."/>
            <person name="Hibbett D.S."/>
        </authorList>
    </citation>
    <scope>NUCLEOTIDE SEQUENCE [LARGE SCALE GENOMIC DNA]</scope>
    <source>
        <strain evidence="7 8">FP15055 ss-10</strain>
    </source>
</reference>
<dbReference type="GO" id="GO:0005794">
    <property type="term" value="C:Golgi apparatus"/>
    <property type="evidence" value="ECO:0007669"/>
    <property type="project" value="TreeGrafter"/>
</dbReference>
<dbReference type="InterPro" id="IPR047141">
    <property type="entry name" value="Stealth"/>
</dbReference>
<evidence type="ECO:0000313" key="8">
    <source>
        <dbReference type="Proteomes" id="UP000054007"/>
    </source>
</evidence>
<dbReference type="Pfam" id="PF11380">
    <property type="entry name" value="Stealth_CR2"/>
    <property type="match status" value="1"/>
</dbReference>
<dbReference type="AlphaFoldDB" id="A0A0D7B2S3"/>
<dbReference type="GO" id="GO:0003976">
    <property type="term" value="F:UDP-N-acetylglucosamine-lysosomal-enzyme N-acetylglucosaminephosphotransferase activity"/>
    <property type="evidence" value="ECO:0007669"/>
    <property type="project" value="TreeGrafter"/>
</dbReference>
<feature type="region of interest" description="Disordered" evidence="3">
    <location>
        <begin position="1"/>
        <end position="20"/>
    </location>
</feature>
<feature type="domain" description="Stealth protein CR2 conserved region 2" evidence="5">
    <location>
        <begin position="190"/>
        <end position="332"/>
    </location>
</feature>
<name>A0A0D7B2S3_9AGAR</name>
<evidence type="ECO:0000256" key="4">
    <source>
        <dbReference type="SAM" id="Phobius"/>
    </source>
</evidence>
<dbReference type="Proteomes" id="UP000054007">
    <property type="component" value="Unassembled WGS sequence"/>
</dbReference>
<evidence type="ECO:0000256" key="3">
    <source>
        <dbReference type="SAM" id="MobiDB-lite"/>
    </source>
</evidence>
<keyword evidence="8" id="KW-1185">Reference proteome</keyword>
<dbReference type="EMBL" id="KN880632">
    <property type="protein sequence ID" value="KIY64505.1"/>
    <property type="molecule type" value="Genomic_DNA"/>
</dbReference>
<feature type="transmembrane region" description="Helical" evidence="4">
    <location>
        <begin position="40"/>
        <end position="59"/>
    </location>
</feature>
<dbReference type="InterPro" id="IPR031358">
    <property type="entry name" value="Stealth_CR1"/>
</dbReference>
<comment type="similarity">
    <text evidence="1">Belongs to the stealth family.</text>
</comment>
<dbReference type="Pfam" id="PF17101">
    <property type="entry name" value="Stealth_CR1"/>
    <property type="match status" value="1"/>
</dbReference>
<keyword evidence="2" id="KW-0808">Transferase</keyword>
<feature type="compositionally biased region" description="Basic and acidic residues" evidence="3">
    <location>
        <begin position="1"/>
        <end position="11"/>
    </location>
</feature>
<dbReference type="PANTHER" id="PTHR24045:SF0">
    <property type="entry name" value="N-ACETYLGLUCOSAMINE-1-PHOSPHOTRANSFERASE SUBUNITS ALPHA_BETA"/>
    <property type="match status" value="1"/>
</dbReference>
<keyword evidence="4" id="KW-0472">Membrane</keyword>
<evidence type="ECO:0000256" key="2">
    <source>
        <dbReference type="ARBA" id="ARBA00022679"/>
    </source>
</evidence>
<proteinExistence type="inferred from homology"/>
<keyword evidence="4" id="KW-1133">Transmembrane helix</keyword>